<evidence type="ECO:0000313" key="2">
    <source>
        <dbReference type="Proteomes" id="UP001549097"/>
    </source>
</evidence>
<dbReference type="Proteomes" id="UP001549097">
    <property type="component" value="Unassembled WGS sequence"/>
</dbReference>
<comment type="caution">
    <text evidence="1">The sequence shown here is derived from an EMBL/GenBank/DDBJ whole genome shotgun (WGS) entry which is preliminary data.</text>
</comment>
<protein>
    <submittedName>
        <fullName evidence="1">Uncharacterized protein</fullName>
    </submittedName>
</protein>
<dbReference type="EMBL" id="JBEPMP010000001">
    <property type="protein sequence ID" value="MET3728921.1"/>
    <property type="molecule type" value="Genomic_DNA"/>
</dbReference>
<proteinExistence type="predicted"/>
<keyword evidence="2" id="KW-1185">Reference proteome</keyword>
<accession>A0ABV2LK27</accession>
<evidence type="ECO:0000313" key="1">
    <source>
        <dbReference type="EMBL" id="MET3728921.1"/>
    </source>
</evidence>
<reference evidence="1 2" key="1">
    <citation type="submission" date="2024-06" db="EMBL/GenBank/DDBJ databases">
        <title>Genomic Encyclopedia of Type Strains, Phase IV (KMG-IV): sequencing the most valuable type-strain genomes for metagenomic binning, comparative biology and taxonomic classification.</title>
        <authorList>
            <person name="Goeker M."/>
        </authorList>
    </citation>
    <scope>NUCLEOTIDE SEQUENCE [LARGE SCALE GENOMIC DNA]</scope>
    <source>
        <strain evidence="1 2">DSM 100124</strain>
    </source>
</reference>
<name>A0ABV2LK27_9BACL</name>
<sequence>MRVFNLVSGINALINLFEVGSIDNAIGAGVTPEVNSTDFRARVIDFARVFTVDIYVPGLAAAFLTNVTIREVGSDYIRVTNATVDRYIPFTTIAAVDQNSILVTTNTPTVTSRTLRSVLITLANGDVVVDLIVAGRVFLNVQIDEVQSDYARINNTAQTKFPLLDIVSIDIF</sequence>
<gene>
    <name evidence="1" type="ORF">ABID52_002502</name>
</gene>
<organism evidence="1 2">
    <name type="scientific">Fictibacillus halophilus</name>
    <dbReference type="NCBI Taxonomy" id="1610490"/>
    <lineage>
        <taxon>Bacteria</taxon>
        <taxon>Bacillati</taxon>
        <taxon>Bacillota</taxon>
        <taxon>Bacilli</taxon>
        <taxon>Bacillales</taxon>
        <taxon>Fictibacillaceae</taxon>
        <taxon>Fictibacillus</taxon>
    </lineage>
</organism>
<dbReference type="RefSeq" id="WP_198766906.1">
    <property type="nucleotide sequence ID" value="NZ_JAEACF010000001.1"/>
</dbReference>